<comment type="caution">
    <text evidence="7">The sequence shown here is derived from an EMBL/GenBank/DDBJ whole genome shotgun (WGS) entry which is preliminary data.</text>
</comment>
<comment type="similarity">
    <text evidence="2">Belongs to the SsgA family.</text>
</comment>
<dbReference type="GO" id="GO:0000917">
    <property type="term" value="P:division septum assembly"/>
    <property type="evidence" value="ECO:0007669"/>
    <property type="project" value="UniProtKB-KW"/>
</dbReference>
<accession>A0A419IBS0</accession>
<dbReference type="GO" id="GO:0030428">
    <property type="term" value="C:cell septum"/>
    <property type="evidence" value="ECO:0007669"/>
    <property type="project" value="UniProtKB-SubCell"/>
</dbReference>
<evidence type="ECO:0000256" key="4">
    <source>
        <dbReference type="ARBA" id="ARBA00022969"/>
    </source>
</evidence>
<evidence type="ECO:0000256" key="2">
    <source>
        <dbReference type="ARBA" id="ARBA00009323"/>
    </source>
</evidence>
<evidence type="ECO:0000313" key="8">
    <source>
        <dbReference type="Proteomes" id="UP000285112"/>
    </source>
</evidence>
<reference evidence="7 8" key="1">
    <citation type="submission" date="2018-09" db="EMBL/GenBank/DDBJ databases">
        <title>YIM PH 21725 draft genome.</title>
        <authorList>
            <person name="Miao C."/>
        </authorList>
    </citation>
    <scope>NUCLEOTIDE SEQUENCE [LARGE SCALE GENOMIC DNA]</scope>
    <source>
        <strain evidence="8">YIM PH21725</strain>
    </source>
</reference>
<dbReference type="AlphaFoldDB" id="A0A419IBS0"/>
<dbReference type="RefSeq" id="WP_120021436.1">
    <property type="nucleotide sequence ID" value="NZ_QZFV01000010.1"/>
</dbReference>
<gene>
    <name evidence="7" type="ORF">D5S19_01025</name>
</gene>
<evidence type="ECO:0000256" key="5">
    <source>
        <dbReference type="ARBA" id="ARBA00023210"/>
    </source>
</evidence>
<evidence type="ECO:0000256" key="1">
    <source>
        <dbReference type="ARBA" id="ARBA00004431"/>
    </source>
</evidence>
<evidence type="ECO:0000256" key="3">
    <source>
        <dbReference type="ARBA" id="ARBA00022618"/>
    </source>
</evidence>
<comment type="subcellular location">
    <subcellularLocation>
        <location evidence="1">Cell septum</location>
    </subcellularLocation>
</comment>
<keyword evidence="4" id="KW-0749">Sporulation</keyword>
<dbReference type="Proteomes" id="UP000285112">
    <property type="component" value="Unassembled WGS sequence"/>
</dbReference>
<protein>
    <submittedName>
        <fullName evidence="7">SsgA family sporulation/cell division regulator</fullName>
    </submittedName>
</protein>
<dbReference type="Pfam" id="PF04686">
    <property type="entry name" value="SsgA"/>
    <property type="match status" value="1"/>
</dbReference>
<keyword evidence="8" id="KW-1185">Reference proteome</keyword>
<dbReference type="Gene3D" id="2.30.31.20">
    <property type="entry name" value="Sporulation-specific cell division protein SsgB"/>
    <property type="match status" value="1"/>
</dbReference>
<dbReference type="InterPro" id="IPR038658">
    <property type="entry name" value="SsgB_sf"/>
</dbReference>
<evidence type="ECO:0000256" key="6">
    <source>
        <dbReference type="ARBA" id="ARBA00023306"/>
    </source>
</evidence>
<proteinExistence type="inferred from homology"/>
<dbReference type="OrthoDB" id="3627836at2"/>
<evidence type="ECO:0000313" key="7">
    <source>
        <dbReference type="EMBL" id="RJQ92376.1"/>
    </source>
</evidence>
<sequence length="127" mass="13564">MDAFTMPLPALLETGHTTLAASYRADDPWAITIGFDAVQPGLKWTLSRELVADALVYGQAGVGDLNVTARGDLVILGLSTPDGSAAVVLRRDEVADLLHRTFELVRPGTEPACLDWSDITDFPGVTL</sequence>
<keyword evidence="6" id="KW-0131">Cell cycle</keyword>
<dbReference type="InterPro" id="IPR006776">
    <property type="entry name" value="SsgB"/>
</dbReference>
<dbReference type="EMBL" id="QZFV01000010">
    <property type="protein sequence ID" value="RJQ92376.1"/>
    <property type="molecule type" value="Genomic_DNA"/>
</dbReference>
<name>A0A419IBS0_9PSEU</name>
<dbReference type="GO" id="GO:0030435">
    <property type="term" value="P:sporulation resulting in formation of a cellular spore"/>
    <property type="evidence" value="ECO:0007669"/>
    <property type="project" value="UniProtKB-KW"/>
</dbReference>
<keyword evidence="3 7" id="KW-0132">Cell division</keyword>
<keyword evidence="5" id="KW-0717">Septation</keyword>
<organism evidence="7 8">
    <name type="scientific">Amycolatopsis panacis</name>
    <dbReference type="NCBI Taxonomy" id="2340917"/>
    <lineage>
        <taxon>Bacteria</taxon>
        <taxon>Bacillati</taxon>
        <taxon>Actinomycetota</taxon>
        <taxon>Actinomycetes</taxon>
        <taxon>Pseudonocardiales</taxon>
        <taxon>Pseudonocardiaceae</taxon>
        <taxon>Amycolatopsis</taxon>
    </lineage>
</organism>